<evidence type="ECO:0000259" key="1">
    <source>
        <dbReference type="Pfam" id="PF09361"/>
    </source>
</evidence>
<proteinExistence type="predicted"/>
<dbReference type="NCBIfam" id="TIGR01841">
    <property type="entry name" value="phasin"/>
    <property type="match status" value="1"/>
</dbReference>
<accession>A0ABX0TNR2</accession>
<sequence>MGAAPDKLDSLHLDLIVARVAPDNAHLLLHLINRHALKEQFVSPARIAAELETAAIAQQQPGFIDPIADCHIAALPDCAANAKKRRSSANAAAHKNNLRTVRRFGIVRRSKEVCVSVKIEQPMSKPRKTAKVSAPAVETAAIVPAAEAAEIIEAVSSPAVLSDVTEAAAAPALTEEVEKMATIEIPTVEKAQAMFGDMNDRIKTAFEKSTKMGEEIVDLAKGNAEAVVASAKIAAKGGETLGQEVAEYSKKSFENAMAVLKSLTQVRSPTEYFQLHSDFAKTSLESAVAEATKVSESMLKLAGEVVQPLSSRYAVAAEKIKTVTL</sequence>
<dbReference type="InterPro" id="IPR010127">
    <property type="entry name" value="Phasin_subfam-1"/>
</dbReference>
<dbReference type="InterPro" id="IPR018968">
    <property type="entry name" value="Phasin"/>
</dbReference>
<evidence type="ECO:0000313" key="2">
    <source>
        <dbReference type="EMBL" id="NIJ07163.1"/>
    </source>
</evidence>
<dbReference type="Proteomes" id="UP000727456">
    <property type="component" value="Unassembled WGS sequence"/>
</dbReference>
<keyword evidence="3" id="KW-1185">Reference proteome</keyword>
<comment type="caution">
    <text evidence="2">The sequence shown here is derived from an EMBL/GenBank/DDBJ whole genome shotgun (WGS) entry which is preliminary data.</text>
</comment>
<gene>
    <name evidence="2" type="ORF">FHS31_000745</name>
</gene>
<organism evidence="2 3">
    <name type="scientific">Sphingomonas vulcanisoli</name>
    <dbReference type="NCBI Taxonomy" id="1658060"/>
    <lineage>
        <taxon>Bacteria</taxon>
        <taxon>Pseudomonadati</taxon>
        <taxon>Pseudomonadota</taxon>
        <taxon>Alphaproteobacteria</taxon>
        <taxon>Sphingomonadales</taxon>
        <taxon>Sphingomonadaceae</taxon>
        <taxon>Sphingomonas</taxon>
    </lineage>
</organism>
<dbReference type="EMBL" id="JAAOZC010000001">
    <property type="protein sequence ID" value="NIJ07163.1"/>
    <property type="molecule type" value="Genomic_DNA"/>
</dbReference>
<reference evidence="2 3" key="1">
    <citation type="submission" date="2020-03" db="EMBL/GenBank/DDBJ databases">
        <title>Genomic Encyclopedia of Type Strains, Phase III (KMG-III): the genomes of soil and plant-associated and newly described type strains.</title>
        <authorList>
            <person name="Whitman W."/>
        </authorList>
    </citation>
    <scope>NUCLEOTIDE SEQUENCE [LARGE SCALE GENOMIC DNA]</scope>
    <source>
        <strain evidence="2 3">CECT 8804</strain>
    </source>
</reference>
<name>A0ABX0TNR2_9SPHN</name>
<dbReference type="Pfam" id="PF09361">
    <property type="entry name" value="Phasin_2"/>
    <property type="match status" value="1"/>
</dbReference>
<evidence type="ECO:0000313" key="3">
    <source>
        <dbReference type="Proteomes" id="UP000727456"/>
    </source>
</evidence>
<protein>
    <submittedName>
        <fullName evidence="2">Phasin family protein</fullName>
    </submittedName>
</protein>
<feature type="domain" description="Phasin" evidence="1">
    <location>
        <begin position="214"/>
        <end position="312"/>
    </location>
</feature>